<feature type="compositionally biased region" description="Polar residues" evidence="1">
    <location>
        <begin position="167"/>
        <end position="177"/>
    </location>
</feature>
<feature type="region of interest" description="Disordered" evidence="1">
    <location>
        <begin position="1"/>
        <end position="45"/>
    </location>
</feature>
<evidence type="ECO:0000313" key="2">
    <source>
        <dbReference type="EMBL" id="KAK5631692.1"/>
    </source>
</evidence>
<feature type="compositionally biased region" description="Basic and acidic residues" evidence="1">
    <location>
        <begin position="135"/>
        <end position="150"/>
    </location>
</feature>
<protein>
    <submittedName>
        <fullName evidence="2">Uncharacterized protein</fullName>
    </submittedName>
</protein>
<feature type="compositionally biased region" description="Basic residues" evidence="1">
    <location>
        <begin position="124"/>
        <end position="134"/>
    </location>
</feature>
<keyword evidence="3" id="KW-1185">Reference proteome</keyword>
<feature type="compositionally biased region" description="Polar residues" evidence="1">
    <location>
        <begin position="113"/>
        <end position="122"/>
    </location>
</feature>
<accession>A0AAN7UMQ2</accession>
<dbReference type="Proteomes" id="UP001305414">
    <property type="component" value="Unassembled WGS sequence"/>
</dbReference>
<comment type="caution">
    <text evidence="2">The sequence shown here is derived from an EMBL/GenBank/DDBJ whole genome shotgun (WGS) entry which is preliminary data.</text>
</comment>
<feature type="region of interest" description="Disordered" evidence="1">
    <location>
        <begin position="268"/>
        <end position="296"/>
    </location>
</feature>
<dbReference type="EMBL" id="JAWHQM010000020">
    <property type="protein sequence ID" value="KAK5631692.1"/>
    <property type="molecule type" value="Genomic_DNA"/>
</dbReference>
<dbReference type="AlphaFoldDB" id="A0AAN7UMQ2"/>
<evidence type="ECO:0000313" key="3">
    <source>
        <dbReference type="Proteomes" id="UP001305414"/>
    </source>
</evidence>
<organism evidence="2 3">
    <name type="scientific">Xylaria bambusicola</name>
    <dbReference type="NCBI Taxonomy" id="326684"/>
    <lineage>
        <taxon>Eukaryota</taxon>
        <taxon>Fungi</taxon>
        <taxon>Dikarya</taxon>
        <taxon>Ascomycota</taxon>
        <taxon>Pezizomycotina</taxon>
        <taxon>Sordariomycetes</taxon>
        <taxon>Xylariomycetidae</taxon>
        <taxon>Xylariales</taxon>
        <taxon>Xylariaceae</taxon>
        <taxon>Xylaria</taxon>
    </lineage>
</organism>
<gene>
    <name evidence="2" type="ORF">RRF57_007406</name>
</gene>
<feature type="region of interest" description="Disordered" evidence="1">
    <location>
        <begin position="73"/>
        <end position="220"/>
    </location>
</feature>
<evidence type="ECO:0000256" key="1">
    <source>
        <dbReference type="SAM" id="MobiDB-lite"/>
    </source>
</evidence>
<name>A0AAN7UMQ2_9PEZI</name>
<feature type="compositionally biased region" description="Polar residues" evidence="1">
    <location>
        <begin position="185"/>
        <end position="198"/>
    </location>
</feature>
<sequence>MCKMKRILHDHDPSTSTSSTPRVPFSSVIAHPLPQRSRRASDYPPLSHQTQIMKAVRRSAALPSLSLSIPPLPAQVMTRPEGSVEEFSLGGERTKTVTFSEPEEEDLSDDSSICQSPSWEQYSQKKKDKKKQQKKGIDQKDTKEKPDAGLKRKSNRLSKPPPHNLFTARSLTVSDRSISAPELGTSIQSNKMSSSTTEVRGALGKHQTLPAESTSTAKDKRKSKGFLSGFRLQHGNVTAVQKLIDARKDAAKGSENVADEGERLRSIQYETIPLQQPSISKSKKPPSIRSVVSTSDHSLSLQEKKSLGVYTSTGSGHSRSQSLLSSTLSKLRGPSYLYHQPLEDGSTGDHLRNIDNLLVVGVEQVNPVGQGEQPVETLFVTLGTHNNSSILLFLQSIRE</sequence>
<reference evidence="2 3" key="1">
    <citation type="submission" date="2023-10" db="EMBL/GenBank/DDBJ databases">
        <title>Draft genome sequence of Xylaria bambusicola isolate GMP-LS, the root and basal stem rot pathogen of sugarcane in Indonesia.</title>
        <authorList>
            <person name="Selvaraj P."/>
            <person name="Muralishankar V."/>
            <person name="Muruganantham S."/>
            <person name="Sp S."/>
            <person name="Haryani S."/>
            <person name="Lau K.J.X."/>
            <person name="Naqvi N.I."/>
        </authorList>
    </citation>
    <scope>NUCLEOTIDE SEQUENCE [LARGE SCALE GENOMIC DNA]</scope>
    <source>
        <strain evidence="2">GMP-LS</strain>
    </source>
</reference>
<feature type="compositionally biased region" description="Low complexity" evidence="1">
    <location>
        <begin position="14"/>
        <end position="27"/>
    </location>
</feature>
<proteinExistence type="predicted"/>